<dbReference type="AlphaFoldDB" id="K0KVG2"/>
<protein>
    <submittedName>
        <fullName evidence="7">Transporter</fullName>
    </submittedName>
</protein>
<dbReference type="PANTHER" id="PTHR23502:SF30">
    <property type="entry name" value="TRANSPORTER, PUTATIVE (AFU_ORTHOLOGUE AFUA_8G04702)-RELATED"/>
    <property type="match status" value="1"/>
</dbReference>
<evidence type="ECO:0000313" key="7">
    <source>
        <dbReference type="EMBL" id="CCH45907.1"/>
    </source>
</evidence>
<dbReference type="InterPro" id="IPR020846">
    <property type="entry name" value="MFS_dom"/>
</dbReference>
<comment type="subcellular location">
    <subcellularLocation>
        <location evidence="1">Membrane</location>
        <topology evidence="1">Multi-pass membrane protein</topology>
    </subcellularLocation>
</comment>
<dbReference type="HOGENOM" id="CLU_973883_0_0_1"/>
<feature type="transmembrane region" description="Helical" evidence="5">
    <location>
        <begin position="93"/>
        <end position="114"/>
    </location>
</feature>
<keyword evidence="4 5" id="KW-0472">Membrane</keyword>
<evidence type="ECO:0000256" key="2">
    <source>
        <dbReference type="ARBA" id="ARBA00022692"/>
    </source>
</evidence>
<gene>
    <name evidence="7" type="ORF">BN7_5494</name>
</gene>
<accession>K0KVG2</accession>
<reference evidence="7 8" key="1">
    <citation type="journal article" date="2012" name="Eukaryot. Cell">
        <title>Draft genome sequence of Wickerhamomyces ciferrii NRRL Y-1031 F-60-10.</title>
        <authorList>
            <person name="Schneider J."/>
            <person name="Andrea H."/>
            <person name="Blom J."/>
            <person name="Jaenicke S."/>
            <person name="Ruckert C."/>
            <person name="Schorsch C."/>
            <person name="Szczepanowski R."/>
            <person name="Farwick M."/>
            <person name="Goesmann A."/>
            <person name="Puhler A."/>
            <person name="Schaffer S."/>
            <person name="Tauch A."/>
            <person name="Kohler T."/>
            <person name="Brinkrolf K."/>
        </authorList>
    </citation>
    <scope>NUCLEOTIDE SEQUENCE [LARGE SCALE GENOMIC DNA]</scope>
    <source>
        <strain evidence="8">ATCC 14091 / BCRC 22168 / CBS 111 / JCM 3599 / NBRC 0793 / NRRL Y-1031 F-60-10</strain>
    </source>
</reference>
<keyword evidence="3 5" id="KW-1133">Transmembrane helix</keyword>
<keyword evidence="2 5" id="KW-0812">Transmembrane</keyword>
<dbReference type="InParanoid" id="K0KVG2"/>
<sequence>MVGKDIDYETVPGNSHLIDLDGHIPGRLAKGKSNNILLPTPSDDYDDPLNWSSRRKWLAVFCNVVYTFGVGIPSAAIYSVLTNINITLGQLNAGTGYMFLFFGIGCIILQPIALQYGKRPVYLFSVFSTCLICVWAPYSKSNGGWIGNKILQGFVGSPIESLCEITLSDIFFEHERAKGMGIYAVALFTANYMAPMLAGFVYDGMGWKWVLWMSSVFSAVCFVFLFFFVEETNYDRNSKVKSLTTIEGIETEENNSNTTESKEKYRPFGSGSLQSIDKLDRCCFKS</sequence>
<feature type="transmembrane region" description="Helical" evidence="5">
    <location>
        <begin position="121"/>
        <end position="138"/>
    </location>
</feature>
<feature type="domain" description="Major facilitator superfamily (MFS) profile" evidence="6">
    <location>
        <begin position="55"/>
        <end position="286"/>
    </location>
</feature>
<evidence type="ECO:0000259" key="6">
    <source>
        <dbReference type="PROSITE" id="PS50850"/>
    </source>
</evidence>
<evidence type="ECO:0000256" key="3">
    <source>
        <dbReference type="ARBA" id="ARBA00022989"/>
    </source>
</evidence>
<feature type="transmembrane region" description="Helical" evidence="5">
    <location>
        <begin position="57"/>
        <end position="81"/>
    </location>
</feature>
<proteinExistence type="predicted"/>
<dbReference type="PANTHER" id="PTHR23502">
    <property type="entry name" value="MAJOR FACILITATOR SUPERFAMILY"/>
    <property type="match status" value="1"/>
</dbReference>
<feature type="transmembrane region" description="Helical" evidence="5">
    <location>
        <begin position="181"/>
        <end position="202"/>
    </location>
</feature>
<dbReference type="PROSITE" id="PS50850">
    <property type="entry name" value="MFS"/>
    <property type="match status" value="1"/>
</dbReference>
<keyword evidence="8" id="KW-1185">Reference proteome</keyword>
<dbReference type="GO" id="GO:0005886">
    <property type="term" value="C:plasma membrane"/>
    <property type="evidence" value="ECO:0007669"/>
    <property type="project" value="TreeGrafter"/>
</dbReference>
<dbReference type="InterPro" id="IPR011701">
    <property type="entry name" value="MFS"/>
</dbReference>
<dbReference type="Gene3D" id="1.20.1250.20">
    <property type="entry name" value="MFS general substrate transporter like domains"/>
    <property type="match status" value="1"/>
</dbReference>
<organism evidence="7 8">
    <name type="scientific">Wickerhamomyces ciferrii (strain ATCC 14091 / BCRC 22168 / CBS 111 / JCM 3599 / NBRC 0793 / NRRL Y-1031 F-60-10)</name>
    <name type="common">Yeast</name>
    <name type="synonym">Pichia ciferrii</name>
    <dbReference type="NCBI Taxonomy" id="1206466"/>
    <lineage>
        <taxon>Eukaryota</taxon>
        <taxon>Fungi</taxon>
        <taxon>Dikarya</taxon>
        <taxon>Ascomycota</taxon>
        <taxon>Saccharomycotina</taxon>
        <taxon>Saccharomycetes</taxon>
        <taxon>Phaffomycetales</taxon>
        <taxon>Wickerhamomycetaceae</taxon>
        <taxon>Wickerhamomyces</taxon>
    </lineage>
</organism>
<dbReference type="InterPro" id="IPR036259">
    <property type="entry name" value="MFS_trans_sf"/>
</dbReference>
<evidence type="ECO:0000256" key="5">
    <source>
        <dbReference type="SAM" id="Phobius"/>
    </source>
</evidence>
<comment type="caution">
    <text evidence="7">The sequence shown here is derived from an EMBL/GenBank/DDBJ whole genome shotgun (WGS) entry which is preliminary data.</text>
</comment>
<name>K0KVG2_WICCF</name>
<evidence type="ECO:0000256" key="4">
    <source>
        <dbReference type="ARBA" id="ARBA00023136"/>
    </source>
</evidence>
<dbReference type="eggNOG" id="KOG0255">
    <property type="taxonomic scope" value="Eukaryota"/>
</dbReference>
<dbReference type="Proteomes" id="UP000009328">
    <property type="component" value="Unassembled WGS sequence"/>
</dbReference>
<dbReference type="SUPFAM" id="SSF103473">
    <property type="entry name" value="MFS general substrate transporter"/>
    <property type="match status" value="1"/>
</dbReference>
<evidence type="ECO:0000313" key="8">
    <source>
        <dbReference type="Proteomes" id="UP000009328"/>
    </source>
</evidence>
<dbReference type="GO" id="GO:0022857">
    <property type="term" value="F:transmembrane transporter activity"/>
    <property type="evidence" value="ECO:0007669"/>
    <property type="project" value="InterPro"/>
</dbReference>
<dbReference type="EMBL" id="CAIF01000217">
    <property type="protein sequence ID" value="CCH45907.1"/>
    <property type="molecule type" value="Genomic_DNA"/>
</dbReference>
<dbReference type="Pfam" id="PF07690">
    <property type="entry name" value="MFS_1"/>
    <property type="match status" value="1"/>
</dbReference>
<dbReference type="STRING" id="1206466.K0KVG2"/>
<feature type="transmembrane region" description="Helical" evidence="5">
    <location>
        <begin position="209"/>
        <end position="229"/>
    </location>
</feature>
<evidence type="ECO:0000256" key="1">
    <source>
        <dbReference type="ARBA" id="ARBA00004141"/>
    </source>
</evidence>